<reference evidence="3" key="1">
    <citation type="submission" date="2016-03" db="EMBL/GenBank/DDBJ databases">
        <authorList>
            <person name="Guldener U."/>
        </authorList>
    </citation>
    <scope>NUCLEOTIDE SEQUENCE [LARGE SCALE GENOMIC DNA]</scope>
    <source>
        <strain evidence="3">04CH-RAC-A.6.1</strain>
    </source>
</reference>
<dbReference type="OrthoDB" id="2924818at2759"/>
<feature type="region of interest" description="Disordered" evidence="1">
    <location>
        <begin position="93"/>
        <end position="168"/>
    </location>
</feature>
<evidence type="ECO:0000313" key="3">
    <source>
        <dbReference type="Proteomes" id="UP000178912"/>
    </source>
</evidence>
<dbReference type="EMBL" id="FJUX01000004">
    <property type="protein sequence ID" value="CZS90102.1"/>
    <property type="molecule type" value="Genomic_DNA"/>
</dbReference>
<protein>
    <submittedName>
        <fullName evidence="2">Uncharacterized protein</fullName>
    </submittedName>
</protein>
<keyword evidence="3" id="KW-1185">Reference proteome</keyword>
<proteinExistence type="predicted"/>
<feature type="compositionally biased region" description="Basic and acidic residues" evidence="1">
    <location>
        <begin position="11"/>
        <end position="20"/>
    </location>
</feature>
<feature type="compositionally biased region" description="Low complexity" evidence="1">
    <location>
        <begin position="651"/>
        <end position="661"/>
    </location>
</feature>
<name>A0A1E1JWK4_9HELO</name>
<dbReference type="Gene3D" id="3.10.490.10">
    <property type="entry name" value="Gamma-glutamyl cyclotransferase-like"/>
    <property type="match status" value="1"/>
</dbReference>
<accession>A0A1E1JWK4</accession>
<feature type="region of interest" description="Disordered" evidence="1">
    <location>
        <begin position="215"/>
        <end position="432"/>
    </location>
</feature>
<feature type="compositionally biased region" description="Polar residues" evidence="1">
    <location>
        <begin position="301"/>
        <end position="323"/>
    </location>
</feature>
<evidence type="ECO:0000256" key="1">
    <source>
        <dbReference type="SAM" id="MobiDB-lite"/>
    </source>
</evidence>
<organism evidence="2 3">
    <name type="scientific">Rhynchosporium agropyri</name>
    <dbReference type="NCBI Taxonomy" id="914238"/>
    <lineage>
        <taxon>Eukaryota</taxon>
        <taxon>Fungi</taxon>
        <taxon>Dikarya</taxon>
        <taxon>Ascomycota</taxon>
        <taxon>Pezizomycotina</taxon>
        <taxon>Leotiomycetes</taxon>
        <taxon>Helotiales</taxon>
        <taxon>Ploettnerulaceae</taxon>
        <taxon>Rhynchosporium</taxon>
    </lineage>
</organism>
<feature type="compositionally biased region" description="Basic and acidic residues" evidence="1">
    <location>
        <begin position="382"/>
        <end position="391"/>
    </location>
</feature>
<feature type="region of interest" description="Disordered" evidence="1">
    <location>
        <begin position="1"/>
        <end position="44"/>
    </location>
</feature>
<sequence length="661" mass="72398">MLLSAAHSNKRFAEPHEPTRSQKLHPRLQAHSHPLSPDNVASNTFVPRASEDLTVSSYNQSTQPNTEMSLASGGALQAAAPTALAIPPPQAKFQRFTTPNNARSSHRLKKQTERGAELEASKAKKVTNNLITPSSSPPDIASNQIARGSSEDSVVSSKSDQAVRKVSPSGKNMIMLRFQGEKVARVFGSGSSATQSVSPTPSDKIDIVASLPVPKKGKATSGVQSPAAKKPTLNATDERASMLVETKPTNHWETETKDDGAQPEPAAAPERRVSKRKKTSSALETPKNEQDNLAVVDDAQAESTATPKRQVLKSKNASSTLDSSKNRTKRKNTSSTLKTPMNQTKRNNTSSTLKTAMNQTESLPTLMSSPSSGEPTPSKTPAKHDLSEETSKPTAAPARRGHGKRTLTTALPGQDKESQFRPAKIQKLSPPDLKPVAVPEPIVTVVESTPENTELTAWLFAYGKEGCERYMRDKFPGCNFEGYGYGRLANYEFVLHHDAYAKAVPKAGSEIYGSLWKVCEAIRSTLETKALKHGMKYHSIHSIQPVRKDPNYEPGMWNAPLVNHAEPLKCWMGVCETLDSDEEMKAGKLEIKVNFWKRRGLSRVIMEMELAGVPQEYFDRYTRGWVPPPRNPFDTGYFVDRKEKKPKKAKPVSPSSDSQVS</sequence>
<feature type="compositionally biased region" description="Basic and acidic residues" evidence="1">
    <location>
        <begin position="110"/>
        <end position="122"/>
    </location>
</feature>
<feature type="region of interest" description="Disordered" evidence="1">
    <location>
        <begin position="636"/>
        <end position="661"/>
    </location>
</feature>
<gene>
    <name evidence="2" type="ORF">RAG0_01248</name>
</gene>
<feature type="compositionally biased region" description="Polar residues" evidence="1">
    <location>
        <begin position="333"/>
        <end position="379"/>
    </location>
</feature>
<dbReference type="AlphaFoldDB" id="A0A1E1JWK4"/>
<feature type="compositionally biased region" description="Basic and acidic residues" evidence="1">
    <location>
        <begin position="248"/>
        <end position="260"/>
    </location>
</feature>
<dbReference type="Proteomes" id="UP000178912">
    <property type="component" value="Unassembled WGS sequence"/>
</dbReference>
<evidence type="ECO:0000313" key="2">
    <source>
        <dbReference type="EMBL" id="CZS90102.1"/>
    </source>
</evidence>
<feature type="compositionally biased region" description="Low complexity" evidence="1">
    <location>
        <begin position="151"/>
        <end position="160"/>
    </location>
</feature>